<evidence type="ECO:0000256" key="9">
    <source>
        <dbReference type="ARBA" id="ARBA00023015"/>
    </source>
</evidence>
<evidence type="ECO:0000256" key="7">
    <source>
        <dbReference type="ARBA" id="ARBA00022691"/>
    </source>
</evidence>
<evidence type="ECO:0000256" key="13">
    <source>
        <dbReference type="PROSITE-ProRule" id="PRU01015"/>
    </source>
</evidence>
<dbReference type="Gene3D" id="3.40.50.150">
    <property type="entry name" value="Vaccinia Virus protein VP39"/>
    <property type="match status" value="1"/>
</dbReference>
<keyword evidence="11" id="KW-0539">Nucleus</keyword>
<evidence type="ECO:0000256" key="1">
    <source>
        <dbReference type="ARBA" id="ARBA00004123"/>
    </source>
</evidence>
<keyword evidence="5 13" id="KW-0489">Methyltransferase</keyword>
<keyword evidence="19" id="KW-1185">Reference proteome</keyword>
<evidence type="ECO:0000256" key="4">
    <source>
        <dbReference type="ARBA" id="ARBA00022490"/>
    </source>
</evidence>
<evidence type="ECO:0000256" key="12">
    <source>
        <dbReference type="ARBA" id="ARBA00049086"/>
    </source>
</evidence>
<dbReference type="InterPro" id="IPR055135">
    <property type="entry name" value="PRMT_dom"/>
</dbReference>
<feature type="domain" description="Protein arginine N-methyltransferase" evidence="16">
    <location>
        <begin position="1140"/>
        <end position="1304"/>
    </location>
</feature>
<keyword evidence="4" id="KW-0963">Cytoplasm</keyword>
<evidence type="ECO:0000259" key="15">
    <source>
        <dbReference type="Pfam" id="PF13649"/>
    </source>
</evidence>
<proteinExistence type="predicted"/>
<dbReference type="OrthoDB" id="7848332at2759"/>
<evidence type="ECO:0000256" key="11">
    <source>
        <dbReference type="ARBA" id="ARBA00023242"/>
    </source>
</evidence>
<feature type="compositionally biased region" description="Low complexity" evidence="14">
    <location>
        <begin position="162"/>
        <end position="176"/>
    </location>
</feature>
<sequence length="1375" mass="153726">MSGLLRKTSEKENILEEKKGLTEKELKKLRARFKRRQNKFAAIKGQTQIRIAAGIMPHITVLSPHDAEEETFEKVDVDINPIIAETNKGSCFSRKVDFRKGTLPKKLIPKIGSENKPRKKLKKNAFLNKNPLLERKSAHTSKNKDVCTTRSSESSTKAKEVSQSGSTSSTANSSISKLKVTQKDRETKRKSSETNSSLESKIGKVKSIESRPNTLKSEVKVGMGGRKMQNDKGARKKKEDHVEFRACPKKLKVLRNHKKKRSMEDVKKTKRVKYEMTESEKKNRKDGNVVLNAERKKLAFGCCNTASEKVVESSAGHKLKSETSKFSSDESLIKAELLPANIFLDEYPQNTQDINLLLKPIEMTKKDQSLYEKMDDEIVLDTNLLQSLATDLVIESNKVNKDVLGDDIAKKLIEIEKKDQSSIEQDHIKEEKEVVVSEIAKRIVEALTSNQVLGKVLTPEEAIILRDYFSRKIPLSEKVLATLDTALDKILRRAHEFYDDKKELGVFLKDRDSAKTKVLDALIAKKSNYLADLMTDASFYADRISKGLIDAYKLATEGILIARDNLQYMQAAVGHTYRYSKDMAYRGAALTYETAARGKELAEIVRGKQLAEKGATIGTKMTSDAAKMTLDAAIRGKELAERGAAIGTKMTSDAAKITYDVTSRGRGLAGLGIAIGAKMTEDAASKGLQIAEGTIHAASKGIALDFFISKMQISTRTQMVKDKLTTANSTTLDFSETALESAVQATKLVGEKVTNLTGAMNQARSNIRKSSEWLSSFFQRPMCGVSGTSEVDYNDNDSDDDNSDKNGAISSANEKSKVKTPLIQHRCIPATAGQPRTYFVRNVKWNGSPSGDVNLRCGGRGSVMAVRLFGRARFVDLEEDGNAVTSRQNTSFVAVGITADNYSVCIIDEDEIELWRWPIPMLNVFRLGTMMLGFLDRENDMKIGSTKILYFRNTKEISEFLTAFKMCQSLKSPRPLSPGNDAEKVSVFDARTEHASATQYFQFYGYLSQQQNMMQDYVRTSTYQRAIHINAKDFLDKVVLDVGAGSGILSFFAIQSGARHVYAVEASSMAIHCEELVRRNNLLDKITIIAGRVEDITLPEPVDIIISEPMGYMLVNERMLESYIHARKFLKPGGRMFPSRGELHIALFNDEALYIEQTSKANFWCQESFHGVNLSSLRPQALAEIFKQPIVDTWHVNCLMSGSVKWTIDFEKDPESLLHKIHVPFEFQVAKAGHIHGIASWFDVAFIGSTETVWLSTAPTEPLTHWYQVRCLFDRPLMVYGGQIVRGAIRMLANERQSYDVEIWAELGHTRVSNTLDLKNPLFRYTGTAVLPPAGCANDSPSDALLQNAGEKFQITKACRLFIPLHEIHFHILYV</sequence>
<dbReference type="EC" id="2.1.1.319" evidence="3"/>
<feature type="region of interest" description="Disordered" evidence="14">
    <location>
        <begin position="788"/>
        <end position="817"/>
    </location>
</feature>
<organism evidence="18 19">
    <name type="scientific">Wuchereria bancrofti</name>
    <dbReference type="NCBI Taxonomy" id="6293"/>
    <lineage>
        <taxon>Eukaryota</taxon>
        <taxon>Metazoa</taxon>
        <taxon>Ecdysozoa</taxon>
        <taxon>Nematoda</taxon>
        <taxon>Chromadorea</taxon>
        <taxon>Rhabditida</taxon>
        <taxon>Spirurina</taxon>
        <taxon>Spiruromorpha</taxon>
        <taxon>Filarioidea</taxon>
        <taxon>Onchocercidae</taxon>
        <taxon>Wuchereria</taxon>
    </lineage>
</organism>
<dbReference type="EMBL" id="UYWW01000302">
    <property type="protein sequence ID" value="VDM08062.1"/>
    <property type="molecule type" value="Genomic_DNA"/>
</dbReference>
<comment type="subcellular location">
    <subcellularLocation>
        <location evidence="2">Cytoplasm</location>
    </subcellularLocation>
    <subcellularLocation>
        <location evidence="1">Nucleus</location>
    </subcellularLocation>
</comment>
<evidence type="ECO:0000256" key="2">
    <source>
        <dbReference type="ARBA" id="ARBA00004496"/>
    </source>
</evidence>
<dbReference type="InParanoid" id="A0A3P7FBW1"/>
<keyword evidence="8" id="KW-0156">Chromatin regulator</keyword>
<dbReference type="GO" id="GO:0005737">
    <property type="term" value="C:cytoplasm"/>
    <property type="evidence" value="ECO:0007669"/>
    <property type="project" value="UniProtKB-SubCell"/>
</dbReference>
<feature type="domain" description="Methyltransferase" evidence="15">
    <location>
        <begin position="1039"/>
        <end position="1134"/>
    </location>
</feature>
<accession>A0A3P7FBW1</accession>
<dbReference type="AlphaFoldDB" id="A0A3P7FBW1"/>
<evidence type="ECO:0000259" key="16">
    <source>
        <dbReference type="Pfam" id="PF22528"/>
    </source>
</evidence>
<evidence type="ECO:0000313" key="19">
    <source>
        <dbReference type="Proteomes" id="UP000270924"/>
    </source>
</evidence>
<feature type="compositionally biased region" description="Basic and acidic residues" evidence="14">
    <location>
        <begin position="228"/>
        <end position="241"/>
    </location>
</feature>
<evidence type="ECO:0000256" key="8">
    <source>
        <dbReference type="ARBA" id="ARBA00022853"/>
    </source>
</evidence>
<dbReference type="GO" id="GO:0005634">
    <property type="term" value="C:nucleus"/>
    <property type="evidence" value="ECO:0007669"/>
    <property type="project" value="UniProtKB-SubCell"/>
</dbReference>
<dbReference type="GO" id="GO:0070611">
    <property type="term" value="F:histone H3R2 methyltransferase activity"/>
    <property type="evidence" value="ECO:0007669"/>
    <property type="project" value="TreeGrafter"/>
</dbReference>
<reference evidence="18 19" key="1">
    <citation type="submission" date="2018-11" db="EMBL/GenBank/DDBJ databases">
        <authorList>
            <consortium name="Pathogen Informatics"/>
        </authorList>
    </citation>
    <scope>NUCLEOTIDE SEQUENCE [LARGE SCALE GENOMIC DNA]</scope>
</reference>
<dbReference type="InterPro" id="IPR056676">
    <property type="entry name" value="DUF7774"/>
</dbReference>
<evidence type="ECO:0000256" key="14">
    <source>
        <dbReference type="SAM" id="MobiDB-lite"/>
    </source>
</evidence>
<dbReference type="GO" id="GO:0035242">
    <property type="term" value="F:protein-arginine omega-N asymmetric methyltransferase activity"/>
    <property type="evidence" value="ECO:0007669"/>
    <property type="project" value="UniProtKB-EC"/>
</dbReference>
<evidence type="ECO:0000256" key="5">
    <source>
        <dbReference type="ARBA" id="ARBA00022603"/>
    </source>
</evidence>
<gene>
    <name evidence="18" type="ORF">WBA_LOCUS1448</name>
</gene>
<protein>
    <recommendedName>
        <fullName evidence="3">type I protein arginine methyltransferase</fullName>
        <ecNumber evidence="3">2.1.1.319</ecNumber>
    </recommendedName>
</protein>
<dbReference type="CDD" id="cd02440">
    <property type="entry name" value="AdoMet_MTases"/>
    <property type="match status" value="1"/>
</dbReference>
<evidence type="ECO:0000313" key="18">
    <source>
        <dbReference type="EMBL" id="VDM08062.1"/>
    </source>
</evidence>
<keyword evidence="7 13" id="KW-0949">S-adenosyl-L-methionine</keyword>
<dbReference type="PROSITE" id="PS51678">
    <property type="entry name" value="SAM_MT_PRMT"/>
    <property type="match status" value="1"/>
</dbReference>
<keyword evidence="9" id="KW-0805">Transcription regulation</keyword>
<dbReference type="InterPro" id="IPR041698">
    <property type="entry name" value="Methyltransf_25"/>
</dbReference>
<dbReference type="InterPro" id="IPR029063">
    <property type="entry name" value="SAM-dependent_MTases_sf"/>
</dbReference>
<comment type="catalytic activity">
    <reaction evidence="12">
        <text>L-arginyl-[protein] + 2 S-adenosyl-L-methionine = N(omega),N(omega)-dimethyl-L-arginyl-[protein] + 2 S-adenosyl-L-homocysteine + 2 H(+)</text>
        <dbReference type="Rhea" id="RHEA:48096"/>
        <dbReference type="Rhea" id="RHEA-COMP:10532"/>
        <dbReference type="Rhea" id="RHEA-COMP:11991"/>
        <dbReference type="ChEBI" id="CHEBI:15378"/>
        <dbReference type="ChEBI" id="CHEBI:29965"/>
        <dbReference type="ChEBI" id="CHEBI:57856"/>
        <dbReference type="ChEBI" id="CHEBI:59789"/>
        <dbReference type="ChEBI" id="CHEBI:61897"/>
        <dbReference type="EC" id="2.1.1.319"/>
    </reaction>
</comment>
<feature type="region of interest" description="Disordered" evidence="14">
    <location>
        <begin position="108"/>
        <end position="241"/>
    </location>
</feature>
<feature type="compositionally biased region" description="Basic and acidic residues" evidence="14">
    <location>
        <begin position="181"/>
        <end position="192"/>
    </location>
</feature>
<dbReference type="Pfam" id="PF22528">
    <property type="entry name" value="PRMT_C"/>
    <property type="match status" value="1"/>
</dbReference>
<evidence type="ECO:0000259" key="17">
    <source>
        <dbReference type="Pfam" id="PF24983"/>
    </source>
</evidence>
<feature type="compositionally biased region" description="Acidic residues" evidence="14">
    <location>
        <begin position="792"/>
        <end position="802"/>
    </location>
</feature>
<dbReference type="Proteomes" id="UP000270924">
    <property type="component" value="Unassembled WGS sequence"/>
</dbReference>
<name>A0A3P7FBW1_WUCBA</name>
<dbReference type="FunFam" id="3.40.50.150:FF:000031">
    <property type="entry name" value="Putative Histone-arginine methyltransferase CARM1"/>
    <property type="match status" value="1"/>
</dbReference>
<keyword evidence="6 13" id="KW-0808">Transferase</keyword>
<dbReference type="SUPFAM" id="SSF53335">
    <property type="entry name" value="S-adenosyl-L-methionine-dependent methyltransferases"/>
    <property type="match status" value="1"/>
</dbReference>
<dbReference type="Gene3D" id="2.70.160.11">
    <property type="entry name" value="Hnrnp arginine n-methyltransferase1"/>
    <property type="match status" value="1"/>
</dbReference>
<dbReference type="Pfam" id="PF13649">
    <property type="entry name" value="Methyltransf_25"/>
    <property type="match status" value="1"/>
</dbReference>
<dbReference type="PANTHER" id="PTHR11006:SF10">
    <property type="entry name" value="HISTONE-ARGININE METHYLTRANSFERASE CARMER-RELATED"/>
    <property type="match status" value="1"/>
</dbReference>
<evidence type="ECO:0000256" key="3">
    <source>
        <dbReference type="ARBA" id="ARBA00011925"/>
    </source>
</evidence>
<evidence type="ECO:0000256" key="6">
    <source>
        <dbReference type="ARBA" id="ARBA00022679"/>
    </source>
</evidence>
<dbReference type="InterPro" id="IPR025799">
    <property type="entry name" value="Arg_MeTrfase"/>
</dbReference>
<dbReference type="Pfam" id="PF24983">
    <property type="entry name" value="DUF7774"/>
    <property type="match status" value="1"/>
</dbReference>
<evidence type="ECO:0000256" key="10">
    <source>
        <dbReference type="ARBA" id="ARBA00023163"/>
    </source>
</evidence>
<feature type="domain" description="DUF7774" evidence="17">
    <location>
        <begin position="438"/>
        <end position="521"/>
    </location>
</feature>
<keyword evidence="10" id="KW-0804">Transcription</keyword>
<dbReference type="GO" id="GO:0032259">
    <property type="term" value="P:methylation"/>
    <property type="evidence" value="ECO:0007669"/>
    <property type="project" value="UniProtKB-KW"/>
</dbReference>
<feature type="compositionally biased region" description="Basic and acidic residues" evidence="14">
    <location>
        <begin position="132"/>
        <end position="147"/>
    </location>
</feature>
<dbReference type="PANTHER" id="PTHR11006">
    <property type="entry name" value="PROTEIN ARGININE N-METHYLTRANSFERASE"/>
    <property type="match status" value="1"/>
</dbReference>